<feature type="compositionally biased region" description="Polar residues" evidence="7">
    <location>
        <begin position="224"/>
        <end position="236"/>
    </location>
</feature>
<dbReference type="InterPro" id="IPR017441">
    <property type="entry name" value="Protein_kinase_ATP_BS"/>
</dbReference>
<keyword evidence="3 6" id="KW-0547">Nucleotide-binding</keyword>
<evidence type="ECO:0000259" key="8">
    <source>
        <dbReference type="PROSITE" id="PS50011"/>
    </source>
</evidence>
<dbReference type="PROSITE" id="PS00107">
    <property type="entry name" value="PROTEIN_KINASE_ATP"/>
    <property type="match status" value="1"/>
</dbReference>
<dbReference type="Gene3D" id="1.10.510.10">
    <property type="entry name" value="Transferase(Phosphotransferase) domain 1"/>
    <property type="match status" value="1"/>
</dbReference>
<dbReference type="PANTHER" id="PTHR24345">
    <property type="entry name" value="SERINE/THREONINE-PROTEIN KINASE PLK"/>
    <property type="match status" value="1"/>
</dbReference>
<name>S9PUR3_SCHOY</name>
<dbReference type="OMA" id="SYESWPH"/>
<dbReference type="AlphaFoldDB" id="S9PUR3"/>
<dbReference type="GO" id="GO:0005634">
    <property type="term" value="C:nucleus"/>
    <property type="evidence" value="ECO:0007669"/>
    <property type="project" value="TreeGrafter"/>
</dbReference>
<organism evidence="9 10">
    <name type="scientific">Schizosaccharomyces octosporus (strain yFS286)</name>
    <name type="common">Fission yeast</name>
    <name type="synonym">Octosporomyces octosporus</name>
    <dbReference type="NCBI Taxonomy" id="483514"/>
    <lineage>
        <taxon>Eukaryota</taxon>
        <taxon>Fungi</taxon>
        <taxon>Dikarya</taxon>
        <taxon>Ascomycota</taxon>
        <taxon>Taphrinomycotina</taxon>
        <taxon>Schizosaccharomycetes</taxon>
        <taxon>Schizosaccharomycetales</taxon>
        <taxon>Schizosaccharomycetaceae</taxon>
        <taxon>Schizosaccharomyces</taxon>
    </lineage>
</organism>
<feature type="compositionally biased region" description="Basic residues" evidence="7">
    <location>
        <begin position="43"/>
        <end position="52"/>
    </location>
</feature>
<evidence type="ECO:0000256" key="4">
    <source>
        <dbReference type="ARBA" id="ARBA00022777"/>
    </source>
</evidence>
<feature type="compositionally biased region" description="Low complexity" evidence="7">
    <location>
        <begin position="267"/>
        <end position="290"/>
    </location>
</feature>
<dbReference type="GO" id="GO:0005524">
    <property type="term" value="F:ATP binding"/>
    <property type="evidence" value="ECO:0007669"/>
    <property type="project" value="UniProtKB-UniRule"/>
</dbReference>
<evidence type="ECO:0000256" key="5">
    <source>
        <dbReference type="ARBA" id="ARBA00022840"/>
    </source>
</evidence>
<evidence type="ECO:0000256" key="1">
    <source>
        <dbReference type="ARBA" id="ARBA00022527"/>
    </source>
</evidence>
<feature type="compositionally biased region" description="Polar residues" evidence="7">
    <location>
        <begin position="362"/>
        <end position="387"/>
    </location>
</feature>
<dbReference type="SMART" id="SM00220">
    <property type="entry name" value="S_TKc"/>
    <property type="match status" value="1"/>
</dbReference>
<dbReference type="SUPFAM" id="SSF56112">
    <property type="entry name" value="Protein kinase-like (PK-like)"/>
    <property type="match status" value="1"/>
</dbReference>
<dbReference type="VEuPathDB" id="FungiDB:SOCG_03668"/>
<dbReference type="GeneID" id="25032638"/>
<gene>
    <name evidence="9" type="ORF">SOCG_03668</name>
</gene>
<feature type="binding site" evidence="6">
    <location>
        <position position="461"/>
    </location>
    <ligand>
        <name>ATP</name>
        <dbReference type="ChEBI" id="CHEBI:30616"/>
    </ligand>
</feature>
<dbReference type="EMBL" id="KE503207">
    <property type="protein sequence ID" value="EPX71732.1"/>
    <property type="molecule type" value="Genomic_DNA"/>
</dbReference>
<accession>S9PUR3</accession>
<dbReference type="InterPro" id="IPR008271">
    <property type="entry name" value="Ser/Thr_kinase_AS"/>
</dbReference>
<dbReference type="HOGENOM" id="CLU_365306_0_0_1"/>
<keyword evidence="5 6" id="KW-0067">ATP-binding</keyword>
<dbReference type="eggNOG" id="KOG0590">
    <property type="taxonomic scope" value="Eukaryota"/>
</dbReference>
<dbReference type="GO" id="GO:0004674">
    <property type="term" value="F:protein serine/threonine kinase activity"/>
    <property type="evidence" value="ECO:0007669"/>
    <property type="project" value="UniProtKB-KW"/>
</dbReference>
<keyword evidence="4 9" id="KW-0418">Kinase</keyword>
<evidence type="ECO:0000256" key="6">
    <source>
        <dbReference type="PROSITE-ProRule" id="PRU10141"/>
    </source>
</evidence>
<feature type="domain" description="Protein kinase" evidence="8">
    <location>
        <begin position="427"/>
        <end position="725"/>
    </location>
</feature>
<dbReference type="Proteomes" id="UP000016088">
    <property type="component" value="Unassembled WGS sequence"/>
</dbReference>
<evidence type="ECO:0000256" key="3">
    <source>
        <dbReference type="ARBA" id="ARBA00022741"/>
    </source>
</evidence>
<feature type="region of interest" description="Disordered" evidence="7">
    <location>
        <begin position="1"/>
        <end position="308"/>
    </location>
</feature>
<dbReference type="CDD" id="cd13994">
    <property type="entry name" value="STKc_HAL4_like"/>
    <property type="match status" value="1"/>
</dbReference>
<dbReference type="Pfam" id="PF00069">
    <property type="entry name" value="Pkinase"/>
    <property type="match status" value="1"/>
</dbReference>
<dbReference type="PROSITE" id="PS00108">
    <property type="entry name" value="PROTEIN_KINASE_ST"/>
    <property type="match status" value="1"/>
</dbReference>
<evidence type="ECO:0000313" key="10">
    <source>
        <dbReference type="Proteomes" id="UP000016088"/>
    </source>
</evidence>
<keyword evidence="10" id="KW-1185">Reference proteome</keyword>
<evidence type="ECO:0000313" key="9">
    <source>
        <dbReference type="EMBL" id="EPX71732.1"/>
    </source>
</evidence>
<sequence>MSGDKPLSSLGNQGSGPQPMDAETILKSRNQSTTPIPSPLRKGFSKIKHNILSRKNSGQFKSNSVDRQTPQDARYGPTNDSMAHVPQTPRESPPLRDAEAQQPKAPAGPVPVHANPQGGSQHHSGVKSLFEKAIHPSRGKSSQSPSKGIGSFINQHILHKHPSLDDSSPDHGLSQGIKKSNSHHYLQSDKGKPSTPSKPNDVPKRASSAIHPKASRSPPGIADNNMNKASRSSEFPTSKPMDIRANGKNKPTNSRGGGFFDAPLHASPSSGSPVSTPRSSKSPSQSSVASNGGFRPGPGKPLLPRQRNPYLNTSYESWPHSPEYDCFTYAVSGSLNMTPQGTGFECINPANPFSPGYKKPDTSAQTSANGSSGNQAAPENAGTNEGSDYQPVKPNSIEEVPRKLRPTYVPPYAKRVVPRLSSKYVLLEETKDLGSGATAVIRCVSLKNPNESEKKLRLAIKAYRRKADDESESFYISKLTSEWLVQCRMEHPNVVKAYDLCLDSHIFPLYSDTWCILMDFCSKGDLLSLISNRHDRLTRRDFECMVKQILRGVAYIHSQGVAHRDLKPENILITSNGALRITDFGACDVLCDPGNTEKLPSAISQSNGVFGSDPFMAPEILSPGSYNAFYADMWSCAIVIHTMYFRTYPFRKAVTTDQLYNKYLRSWREYNLMCDVQNVRVSKTLPYLKPVCDLPEPMQRLFFCLANPVPEERMLALEALSVDYVQKIECCCCDEHEAITREPEPCLKWNDPPIRETSNRHYHG</sequence>
<proteinExistence type="predicted"/>
<reference evidence="9 10" key="1">
    <citation type="journal article" date="2011" name="Science">
        <title>Comparative functional genomics of the fission yeasts.</title>
        <authorList>
            <person name="Rhind N."/>
            <person name="Chen Z."/>
            <person name="Yassour M."/>
            <person name="Thompson D.A."/>
            <person name="Haas B.J."/>
            <person name="Habib N."/>
            <person name="Wapinski I."/>
            <person name="Roy S."/>
            <person name="Lin M.F."/>
            <person name="Heiman D.I."/>
            <person name="Young S.K."/>
            <person name="Furuya K."/>
            <person name="Guo Y."/>
            <person name="Pidoux A."/>
            <person name="Chen H.M."/>
            <person name="Robbertse B."/>
            <person name="Goldberg J.M."/>
            <person name="Aoki K."/>
            <person name="Bayne E.H."/>
            <person name="Berlin A.M."/>
            <person name="Desjardins C.A."/>
            <person name="Dobbs E."/>
            <person name="Dukaj L."/>
            <person name="Fan L."/>
            <person name="FitzGerald M.G."/>
            <person name="French C."/>
            <person name="Gujja S."/>
            <person name="Hansen K."/>
            <person name="Keifenheim D."/>
            <person name="Levin J.Z."/>
            <person name="Mosher R.A."/>
            <person name="Mueller C.A."/>
            <person name="Pfiffner J."/>
            <person name="Priest M."/>
            <person name="Russ C."/>
            <person name="Smialowska A."/>
            <person name="Swoboda P."/>
            <person name="Sykes S.M."/>
            <person name="Vaughn M."/>
            <person name="Vengrova S."/>
            <person name="Yoder R."/>
            <person name="Zeng Q."/>
            <person name="Allshire R."/>
            <person name="Baulcombe D."/>
            <person name="Birren B.W."/>
            <person name="Brown W."/>
            <person name="Ekwall K."/>
            <person name="Kellis M."/>
            <person name="Leatherwood J."/>
            <person name="Levin H."/>
            <person name="Margalit H."/>
            <person name="Martienssen R."/>
            <person name="Nieduszynski C.A."/>
            <person name="Spatafora J.W."/>
            <person name="Friedman N."/>
            <person name="Dalgaard J.Z."/>
            <person name="Baumann P."/>
            <person name="Niki H."/>
            <person name="Regev A."/>
            <person name="Nusbaum C."/>
        </authorList>
    </citation>
    <scope>NUCLEOTIDE SEQUENCE [LARGE SCALE GENOMIC DNA]</scope>
    <source>
        <strain evidence="10">yFS286</strain>
    </source>
</reference>
<evidence type="ECO:0000256" key="2">
    <source>
        <dbReference type="ARBA" id="ARBA00022679"/>
    </source>
</evidence>
<feature type="region of interest" description="Disordered" evidence="7">
    <location>
        <begin position="355"/>
        <end position="399"/>
    </location>
</feature>
<evidence type="ECO:0000256" key="7">
    <source>
        <dbReference type="SAM" id="MobiDB-lite"/>
    </source>
</evidence>
<keyword evidence="1" id="KW-0723">Serine/threonine-protein kinase</keyword>
<feature type="compositionally biased region" description="Polar residues" evidence="7">
    <location>
        <begin position="53"/>
        <end position="71"/>
    </location>
</feature>
<dbReference type="OrthoDB" id="4062651at2759"/>
<dbReference type="PANTHER" id="PTHR24345:SF0">
    <property type="entry name" value="CELL CYCLE SERINE_THREONINE-PROTEIN KINASE CDC5_MSD2"/>
    <property type="match status" value="1"/>
</dbReference>
<keyword evidence="2" id="KW-0808">Transferase</keyword>
<dbReference type="PROSITE" id="PS50011">
    <property type="entry name" value="PROTEIN_KINASE_DOM"/>
    <property type="match status" value="1"/>
</dbReference>
<dbReference type="RefSeq" id="XP_013019034.1">
    <property type="nucleotide sequence ID" value="XM_013163580.1"/>
</dbReference>
<dbReference type="InterPro" id="IPR000719">
    <property type="entry name" value="Prot_kinase_dom"/>
</dbReference>
<dbReference type="InterPro" id="IPR011009">
    <property type="entry name" value="Kinase-like_dom_sf"/>
</dbReference>
<protein>
    <submittedName>
        <fullName evidence="9">HAL protein kinase</fullName>
    </submittedName>
</protein>